<evidence type="ECO:0000313" key="2">
    <source>
        <dbReference type="EMBL" id="KZE09125.1"/>
    </source>
</evidence>
<accession>A0ABR5Y8A1</accession>
<comment type="caution">
    <text evidence="2">The sequence shown here is derived from an EMBL/GenBank/DDBJ whole genome shotgun (WGS) entry which is preliminary data.</text>
</comment>
<name>A0ABR5Y8A1_9SPHN</name>
<evidence type="ECO:0000259" key="1">
    <source>
        <dbReference type="PROSITE" id="PS51750"/>
    </source>
</evidence>
<feature type="domain" description="Bro-N" evidence="1">
    <location>
        <begin position="1"/>
        <end position="40"/>
    </location>
</feature>
<sequence length="189" mass="20704">MVIISESGVYALVFTSRKEAAKRFRRWVTQEVLPAIRTTGRYEIANDPIAPEAAEPLADETERLRLQLNLVREARIAFGTRGARRAWAIAGLPDLGLAEAAPILSVGVAVIGRLHQSVADWLDARTEAAPGHRVSAMVLYRDYLDWAKGESVSPNEVVSLTAFGKTLTHCGLGSIRANVVYRIGIRLID</sequence>
<dbReference type="EMBL" id="LQQO01000056">
    <property type="protein sequence ID" value="KZE09125.1"/>
    <property type="molecule type" value="Genomic_DNA"/>
</dbReference>
<dbReference type="Proteomes" id="UP000076609">
    <property type="component" value="Unassembled WGS sequence"/>
</dbReference>
<gene>
    <name evidence="2" type="ORF">AVT10_06660</name>
</gene>
<organism evidence="2 3">
    <name type="scientific">Sphingomonas hankookensis</name>
    <dbReference type="NCBI Taxonomy" id="563996"/>
    <lineage>
        <taxon>Bacteria</taxon>
        <taxon>Pseudomonadati</taxon>
        <taxon>Pseudomonadota</taxon>
        <taxon>Alphaproteobacteria</taxon>
        <taxon>Sphingomonadales</taxon>
        <taxon>Sphingomonadaceae</taxon>
        <taxon>Sphingomonas</taxon>
    </lineage>
</organism>
<reference evidence="3" key="1">
    <citation type="submission" date="2016-01" db="EMBL/GenBank/DDBJ databases">
        <title>Draft genome of Chromobacterium sp. F49.</title>
        <authorList>
            <person name="Hong K.W."/>
        </authorList>
    </citation>
    <scope>NUCLEOTIDE SEQUENCE [LARGE SCALE GENOMIC DNA]</scope>
    <source>
        <strain evidence="3">CN3</strain>
    </source>
</reference>
<proteinExistence type="predicted"/>
<dbReference type="InterPro" id="IPR003497">
    <property type="entry name" value="BRO_N_domain"/>
</dbReference>
<protein>
    <recommendedName>
        <fullName evidence="1">Bro-N domain-containing protein</fullName>
    </recommendedName>
</protein>
<evidence type="ECO:0000313" key="3">
    <source>
        <dbReference type="Proteomes" id="UP000076609"/>
    </source>
</evidence>
<keyword evidence="3" id="KW-1185">Reference proteome</keyword>
<dbReference type="PROSITE" id="PS51750">
    <property type="entry name" value="BRO_N"/>
    <property type="match status" value="1"/>
</dbReference>
<dbReference type="Pfam" id="PF02498">
    <property type="entry name" value="Bro-N"/>
    <property type="match status" value="1"/>
</dbReference>